<keyword evidence="4" id="KW-0378">Hydrolase</keyword>
<organism evidence="9">
    <name type="scientific">Chromera velia CCMP2878</name>
    <dbReference type="NCBI Taxonomy" id="1169474"/>
    <lineage>
        <taxon>Eukaryota</taxon>
        <taxon>Sar</taxon>
        <taxon>Alveolata</taxon>
        <taxon>Colpodellida</taxon>
        <taxon>Chromeraceae</taxon>
        <taxon>Chromera</taxon>
    </lineage>
</organism>
<dbReference type="Gene3D" id="3.40.50.12350">
    <property type="match status" value="2"/>
</dbReference>
<evidence type="ECO:0000256" key="3">
    <source>
        <dbReference type="ARBA" id="ARBA00013064"/>
    </source>
</evidence>
<dbReference type="VEuPathDB" id="CryptoDB:Cvel_10515"/>
<keyword evidence="6" id="KW-0904">Protein phosphatase</keyword>
<feature type="compositionally biased region" description="Low complexity" evidence="8">
    <location>
        <begin position="491"/>
        <end position="514"/>
    </location>
</feature>
<sequence>MTETLQKTDGGLLYVIWDLDETLITFQALLGDEAKDKFAVQTQGELQAAREMALTLSEAILAVSSEYCFFHELEGLEPSSLEDSNESNRERVLGPSFFLSGQKPTRRECASHLQSMLTTIAQVYRSFPCREELPLFHACPRSAMPVRFKLMEGPMGAAVMTDVSHNKYRKGQAGRRKQVSMPGHTPAAHLVSLAKTDPSAACKTHPVGGRVHSPAPTEDRFSAEPPPSAEEGNELEKEKAPKEGGEKAKRHREGGRPPLHLPPNCLGTPLHQPQPPLSSHAQPPLPIPGTDPVVASTAAVLVGDPVSVPCNSPDPQGLHAKIKTGIPPSSLARGSLPAAPLLEEDKEGLEGGGHENGGRGHSLPVPLSVYSAGRRPAVETEGHTDACASAGAAAPGPRLGRRETGVGDEAGDDDEIVLDLPTNSRRLLSHPPGRQGREPPEQQQQQPSSSFLQQSQTTAASGHEETAGGVGPREASGGGVSDPPPPPQASPPSVFTSSSASPLAESGGCMPMGCEEGGENGFVELGKEEEEEGRGMHVGNGNGEVGATEEMRGRSMHHKGVVTYDDDGISGQPLPLSALGGRRGRERGGRDSIEVRSSGTVGLEEVEEDGDVCLVPLSVHRGPRRGRSVGAGCFAPSQEDRFSSPSMPLEPRESGGSLRSVEGLQERRGCVGRGGSLDASRDWMGVKGVGGRGVSGSGDGFSRPSTVGNRFSVPESEASPAHRVEGGERGVCRERSDGFSRVSTSFPPAAAEGGAVSTGNGEGGLAVVGVPAEPRGLCSTRKIAPVGPRVSSPNVAPTPALLGGFGGVGVTGGGVTSPVLPGGNDLGVETATDAGKENRKGEIGEEGGNESIREVLDSLIAERQGRMRKVLHQQQQKNVHGRVAAHQQEEEEEEETVNVDRLIRRMDTLSGGWRSTSFKVLQRLASLPSVRTRHFLVSAGQLIPTLVKLCLFRLSDSFDSFDVFSSSKIGKLGCFVKILEKIRADVGVQLEERRQASCGIAPSQASGGSAEEGEGTASTEAETSGDLGDSGGGRVRSRERGERDTAAAGQAGHVQHLQGDGDSVEESRSPPMKVQRCGGGHEEEEQGGGCGCAETGKEGVGQSSAAGAAGPEGPSSSSSSRFCMGEETEERTPPPELSHPPNGKGGVIEEEIHHHAAAAAEQKEISSLPSQEHQQQNGCGGEKQLKKKDPPTQYPPMAPPDASSSSSSSASPSVESPPWDVPVQVWVIGDGPEEKWAAGELGLPFFCVRGRHDLPGVEATLLAGFEEYRRTAAVNAAAREAANRGNKNE</sequence>
<accession>A0A0G4I2W0</accession>
<evidence type="ECO:0000256" key="4">
    <source>
        <dbReference type="ARBA" id="ARBA00022801"/>
    </source>
</evidence>
<evidence type="ECO:0000256" key="1">
    <source>
        <dbReference type="ARBA" id="ARBA00001946"/>
    </source>
</evidence>
<dbReference type="GO" id="GO:0004725">
    <property type="term" value="F:protein tyrosine phosphatase activity"/>
    <property type="evidence" value="ECO:0007669"/>
    <property type="project" value="UniProtKB-EC"/>
</dbReference>
<feature type="compositionally biased region" description="Gly residues" evidence="8">
    <location>
        <begin position="687"/>
        <end position="699"/>
    </location>
</feature>
<keyword evidence="5" id="KW-0460">Magnesium</keyword>
<dbReference type="EC" id="3.1.3.48" evidence="3"/>
<feature type="compositionally biased region" description="Low complexity" evidence="8">
    <location>
        <begin position="1200"/>
        <end position="1218"/>
    </location>
</feature>
<dbReference type="PANTHER" id="PTHR10190:SF16">
    <property type="entry name" value="DEVELOPMENTAL PROTEIN EYES ABSENT"/>
    <property type="match status" value="1"/>
</dbReference>
<feature type="region of interest" description="Disordered" evidence="8">
    <location>
        <begin position="199"/>
        <end position="290"/>
    </location>
</feature>
<feature type="compositionally biased region" description="Basic and acidic residues" evidence="8">
    <location>
        <begin position="720"/>
        <end position="738"/>
    </location>
</feature>
<feature type="compositionally biased region" description="Polar residues" evidence="8">
    <location>
        <begin position="1167"/>
        <end position="1177"/>
    </location>
</feature>
<feature type="region of interest" description="Disordered" evidence="8">
    <location>
        <begin position="873"/>
        <end position="894"/>
    </location>
</feature>
<evidence type="ECO:0000256" key="8">
    <source>
        <dbReference type="SAM" id="MobiDB-lite"/>
    </source>
</evidence>
<proteinExistence type="inferred from homology"/>
<feature type="compositionally biased region" description="Basic and acidic residues" evidence="8">
    <location>
        <begin position="234"/>
        <end position="247"/>
    </location>
</feature>
<name>A0A0G4I2W0_9ALVE</name>
<dbReference type="GO" id="GO:0030154">
    <property type="term" value="P:cell differentiation"/>
    <property type="evidence" value="ECO:0007669"/>
    <property type="project" value="TreeGrafter"/>
</dbReference>
<reference evidence="9" key="1">
    <citation type="submission" date="2014-11" db="EMBL/GenBank/DDBJ databases">
        <authorList>
            <person name="Otto D Thomas"/>
            <person name="Naeem Raeece"/>
        </authorList>
    </citation>
    <scope>NUCLEOTIDE SEQUENCE</scope>
</reference>
<evidence type="ECO:0000313" key="9">
    <source>
        <dbReference type="EMBL" id="CEM51279.1"/>
    </source>
</evidence>
<gene>
    <name evidence="9" type="ORF">Cvel_10515</name>
</gene>
<feature type="compositionally biased region" description="Low complexity" evidence="8">
    <location>
        <begin position="1005"/>
        <end position="1027"/>
    </location>
</feature>
<feature type="region of interest" description="Disordered" evidence="8">
    <location>
        <begin position="625"/>
        <end position="760"/>
    </location>
</feature>
<feature type="region of interest" description="Disordered" evidence="8">
    <location>
        <begin position="327"/>
        <end position="602"/>
    </location>
</feature>
<feature type="compositionally biased region" description="Basic and acidic residues" evidence="8">
    <location>
        <begin position="348"/>
        <end position="358"/>
    </location>
</feature>
<dbReference type="InterPro" id="IPR028472">
    <property type="entry name" value="EYA"/>
</dbReference>
<feature type="compositionally biased region" description="Low complexity" evidence="8">
    <location>
        <begin position="386"/>
        <end position="398"/>
    </location>
</feature>
<evidence type="ECO:0000256" key="6">
    <source>
        <dbReference type="ARBA" id="ARBA00022912"/>
    </source>
</evidence>
<dbReference type="GO" id="GO:0045739">
    <property type="term" value="P:positive regulation of DNA repair"/>
    <property type="evidence" value="ECO:0007669"/>
    <property type="project" value="TreeGrafter"/>
</dbReference>
<feature type="compositionally biased region" description="Low complexity" evidence="8">
    <location>
        <begin position="1101"/>
        <end position="1120"/>
    </location>
</feature>
<feature type="compositionally biased region" description="Gly residues" evidence="8">
    <location>
        <begin position="468"/>
        <end position="480"/>
    </location>
</feature>
<dbReference type="EMBL" id="CDMZ01004901">
    <property type="protein sequence ID" value="CEM51279.1"/>
    <property type="molecule type" value="Genomic_DNA"/>
</dbReference>
<dbReference type="InterPro" id="IPR038102">
    <property type="entry name" value="EYA_dom_sf"/>
</dbReference>
<protein>
    <recommendedName>
        <fullName evidence="3">protein-tyrosine-phosphatase</fullName>
        <ecNumber evidence="3">3.1.3.48</ecNumber>
    </recommendedName>
</protein>
<feature type="region of interest" description="Disordered" evidence="8">
    <location>
        <begin position="997"/>
        <end position="1219"/>
    </location>
</feature>
<feature type="compositionally biased region" description="Low complexity" evidence="8">
    <location>
        <begin position="441"/>
        <end position="456"/>
    </location>
</feature>
<feature type="compositionally biased region" description="Basic and acidic residues" evidence="8">
    <location>
        <begin position="1036"/>
        <end position="1045"/>
    </location>
</feature>
<dbReference type="GO" id="GO:0005634">
    <property type="term" value="C:nucleus"/>
    <property type="evidence" value="ECO:0007669"/>
    <property type="project" value="TreeGrafter"/>
</dbReference>
<comment type="catalytic activity">
    <reaction evidence="7">
        <text>O-phospho-L-tyrosyl-[protein] + H2O = L-tyrosyl-[protein] + phosphate</text>
        <dbReference type="Rhea" id="RHEA:10684"/>
        <dbReference type="Rhea" id="RHEA-COMP:10136"/>
        <dbReference type="Rhea" id="RHEA-COMP:20101"/>
        <dbReference type="ChEBI" id="CHEBI:15377"/>
        <dbReference type="ChEBI" id="CHEBI:43474"/>
        <dbReference type="ChEBI" id="CHEBI:46858"/>
        <dbReference type="ChEBI" id="CHEBI:61978"/>
        <dbReference type="EC" id="3.1.3.48"/>
    </reaction>
</comment>
<evidence type="ECO:0000256" key="7">
    <source>
        <dbReference type="ARBA" id="ARBA00051722"/>
    </source>
</evidence>
<dbReference type="PANTHER" id="PTHR10190">
    <property type="entry name" value="EYES ABSENT"/>
    <property type="match status" value="1"/>
</dbReference>
<evidence type="ECO:0000256" key="2">
    <source>
        <dbReference type="ARBA" id="ARBA00010501"/>
    </source>
</evidence>
<comment type="similarity">
    <text evidence="2">Belongs to the HAD-like hydrolase superfamily. EYA family.</text>
</comment>
<comment type="cofactor">
    <cofactor evidence="1">
        <name>Mg(2+)</name>
        <dbReference type="ChEBI" id="CHEBI:18420"/>
    </cofactor>
</comment>
<evidence type="ECO:0000256" key="5">
    <source>
        <dbReference type="ARBA" id="ARBA00022842"/>
    </source>
</evidence>